<dbReference type="eggNOG" id="ENOG502SA60">
    <property type="taxonomic scope" value="Eukaryota"/>
</dbReference>
<feature type="region of interest" description="Disordered" evidence="3">
    <location>
        <begin position="238"/>
        <end position="260"/>
    </location>
</feature>
<evidence type="ECO:0000313" key="4">
    <source>
        <dbReference type="EMBL" id="EKG20947.1"/>
    </source>
</evidence>
<feature type="compositionally biased region" description="Polar residues" evidence="3">
    <location>
        <begin position="1"/>
        <end position="30"/>
    </location>
</feature>
<name>K2S7R4_MACPH</name>
<proteinExistence type="inferred from homology"/>
<feature type="region of interest" description="Disordered" evidence="3">
    <location>
        <begin position="1"/>
        <end position="45"/>
    </location>
</feature>
<dbReference type="InterPro" id="IPR008555">
    <property type="entry name" value="SIKE"/>
</dbReference>
<dbReference type="Proteomes" id="UP000007129">
    <property type="component" value="Unassembled WGS sequence"/>
</dbReference>
<dbReference type="HOGENOM" id="CLU_071348_0_0_1"/>
<reference evidence="4 5" key="1">
    <citation type="journal article" date="2012" name="BMC Genomics">
        <title>Tools to kill: Genome of one of the most destructive plant pathogenic fungi Macrophomina phaseolina.</title>
        <authorList>
            <person name="Islam M.S."/>
            <person name="Haque M.S."/>
            <person name="Islam M.M."/>
            <person name="Emdad E.M."/>
            <person name="Halim A."/>
            <person name="Hossen Q.M.M."/>
            <person name="Hossain M.Z."/>
            <person name="Ahmed B."/>
            <person name="Rahim S."/>
            <person name="Rahman M.S."/>
            <person name="Alam M.M."/>
            <person name="Hou S."/>
            <person name="Wan X."/>
            <person name="Saito J.A."/>
            <person name="Alam M."/>
        </authorList>
    </citation>
    <scope>NUCLEOTIDE SEQUENCE [LARGE SCALE GENOMIC DNA]</scope>
    <source>
        <strain evidence="4 5">MS6</strain>
    </source>
</reference>
<dbReference type="EMBL" id="AHHD01000073">
    <property type="protein sequence ID" value="EKG20947.1"/>
    <property type="molecule type" value="Genomic_DNA"/>
</dbReference>
<dbReference type="InParanoid" id="K2S7R4"/>
<comment type="similarity">
    <text evidence="1">Belongs to the SIKE family.</text>
</comment>
<dbReference type="Pfam" id="PF05769">
    <property type="entry name" value="SIKE"/>
    <property type="match status" value="1"/>
</dbReference>
<dbReference type="PANTHER" id="PTHR39472:SF1">
    <property type="entry name" value="EXPRESSED PROTEIN"/>
    <property type="match status" value="1"/>
</dbReference>
<feature type="compositionally biased region" description="Basic and acidic residues" evidence="3">
    <location>
        <begin position="250"/>
        <end position="260"/>
    </location>
</feature>
<dbReference type="OrthoDB" id="21214at2759"/>
<evidence type="ECO:0000256" key="1">
    <source>
        <dbReference type="ARBA" id="ARBA00005537"/>
    </source>
</evidence>
<keyword evidence="2" id="KW-0175">Coiled coil</keyword>
<evidence type="ECO:0000256" key="3">
    <source>
        <dbReference type="SAM" id="MobiDB-lite"/>
    </source>
</evidence>
<accession>K2S7R4</accession>
<dbReference type="AlphaFoldDB" id="K2S7R4"/>
<dbReference type="VEuPathDB" id="FungiDB:MPH_01811"/>
<dbReference type="STRING" id="1126212.K2S7R4"/>
<organism evidence="4 5">
    <name type="scientific">Macrophomina phaseolina (strain MS6)</name>
    <name type="common">Charcoal rot fungus</name>
    <dbReference type="NCBI Taxonomy" id="1126212"/>
    <lineage>
        <taxon>Eukaryota</taxon>
        <taxon>Fungi</taxon>
        <taxon>Dikarya</taxon>
        <taxon>Ascomycota</taxon>
        <taxon>Pezizomycotina</taxon>
        <taxon>Dothideomycetes</taxon>
        <taxon>Dothideomycetes incertae sedis</taxon>
        <taxon>Botryosphaeriales</taxon>
        <taxon>Botryosphaeriaceae</taxon>
        <taxon>Macrophomina</taxon>
    </lineage>
</organism>
<evidence type="ECO:0000256" key="2">
    <source>
        <dbReference type="ARBA" id="ARBA00023054"/>
    </source>
</evidence>
<protein>
    <submittedName>
        <fullName evidence="4">Uncharacterized protein</fullName>
    </submittedName>
</protein>
<evidence type="ECO:0000313" key="5">
    <source>
        <dbReference type="Proteomes" id="UP000007129"/>
    </source>
</evidence>
<sequence length="260" mass="29068">MNSAYIDTSNGMANSLPRQSSNPGSGHQPNGSGGMPNLVNGLLSGGHQTDMNHLWQVVQQLSDVLQENRNQTANIMNSVQQIQARAAQEGTSPTIAQVNGDLNSATARQQATEINNLRAQLQSSHVSVSTLDAQNAQLRALLQDYETGLSLVLDKLRPYAHQQHDAIVALHAHYNALLEKERQQNLELRLEHQEWQAGLGRVAQFARHALKESADSDLGYERKIRELKAENRMLRRLANWEEASDSDEDENRREDEMHLQ</sequence>
<dbReference type="PANTHER" id="PTHR39472">
    <property type="entry name" value="EXPRESSED PROTEIN"/>
    <property type="match status" value="1"/>
</dbReference>
<gene>
    <name evidence="4" type="ORF">MPH_01811</name>
</gene>
<comment type="caution">
    <text evidence="4">The sequence shown here is derived from an EMBL/GenBank/DDBJ whole genome shotgun (WGS) entry which is preliminary data.</text>
</comment>